<evidence type="ECO:0000313" key="1">
    <source>
        <dbReference type="EMBL" id="ATY62754.1"/>
    </source>
</evidence>
<dbReference type="EMBL" id="CP023324">
    <property type="protein sequence ID" value="ATY62754.1"/>
    <property type="molecule type" value="Genomic_DNA"/>
</dbReference>
<dbReference type="Pfam" id="PF13093">
    <property type="entry name" value="FTA4"/>
    <property type="match status" value="1"/>
</dbReference>
<protein>
    <submittedName>
        <fullName evidence="1">Kinetochore protein fta4, putative</fullName>
    </submittedName>
</protein>
<dbReference type="PANTHER" id="PTHR42040">
    <property type="entry name" value="INNER KINETOCHORE SUBUNIT FTA4"/>
    <property type="match status" value="1"/>
</dbReference>
<dbReference type="InterPro" id="IPR025207">
    <property type="entry name" value="Sim4_Fta4"/>
</dbReference>
<dbReference type="Proteomes" id="UP000323067">
    <property type="component" value="Chromosome vii"/>
</dbReference>
<dbReference type="GO" id="GO:0031511">
    <property type="term" value="C:Mis6-Sim4 complex"/>
    <property type="evidence" value="ECO:0007669"/>
    <property type="project" value="InterPro"/>
</dbReference>
<reference evidence="1 2" key="1">
    <citation type="journal article" date="2017" name="BMC Genomics">
        <title>Chromosome level assembly and secondary metabolite potential of the parasitic fungus Cordyceps militaris.</title>
        <authorList>
            <person name="Kramer G.J."/>
            <person name="Nodwell J.R."/>
        </authorList>
    </citation>
    <scope>NUCLEOTIDE SEQUENCE [LARGE SCALE GENOMIC DNA]</scope>
    <source>
        <strain evidence="1 2">ATCC 34164</strain>
    </source>
</reference>
<sequence>MDVSAPTIPARKQAFITAQITLLSQPVAPSRAWRATNDASNTPIRRRMVDDAVFEFNRIVDEHCQRAYAPQASRNLAERISTIYIGQMDRREGGADDVDGGVGKEVDLGESHANTNSIAFANFFFSHFVSKANDGTIESLPVSWPSEEEAVAKPEDAQTYARSVSRLAELSKERQQVQLRMEKLRRLQSAIQPLRTSESGKGVQENLVTRAGAMERELEKMRDLLGRVAGRVDRLRDASANARSRDLVDVDELRTSRKRAVDDFLADSKVFPG</sequence>
<dbReference type="PANTHER" id="PTHR42040:SF1">
    <property type="entry name" value="INNER KINETOCHORE SUBUNIT FTA4"/>
    <property type="match status" value="1"/>
</dbReference>
<dbReference type="VEuPathDB" id="FungiDB:CCM_06729"/>
<dbReference type="OrthoDB" id="21214at2759"/>
<evidence type="ECO:0000313" key="2">
    <source>
        <dbReference type="Proteomes" id="UP000323067"/>
    </source>
</evidence>
<dbReference type="VEuPathDB" id="FungiDB:A9K55_008178"/>
<gene>
    <name evidence="1" type="ORF">A9K55_008178</name>
</gene>
<name>A0A2H4SI21_CORMI</name>
<dbReference type="AlphaFoldDB" id="A0A2H4SI21"/>
<proteinExistence type="predicted"/>
<accession>A0A2H4SI21</accession>
<organism evidence="1 2">
    <name type="scientific">Cordyceps militaris</name>
    <name type="common">Caterpillar fungus</name>
    <name type="synonym">Clavaria militaris</name>
    <dbReference type="NCBI Taxonomy" id="73501"/>
    <lineage>
        <taxon>Eukaryota</taxon>
        <taxon>Fungi</taxon>
        <taxon>Dikarya</taxon>
        <taxon>Ascomycota</taxon>
        <taxon>Pezizomycotina</taxon>
        <taxon>Sordariomycetes</taxon>
        <taxon>Hypocreomycetidae</taxon>
        <taxon>Hypocreales</taxon>
        <taxon>Cordycipitaceae</taxon>
        <taxon>Cordyceps</taxon>
    </lineage>
</organism>